<dbReference type="PROSITE" id="PS50164">
    <property type="entry name" value="GIY_YIG"/>
    <property type="match status" value="1"/>
</dbReference>
<evidence type="ECO:0000256" key="8">
    <source>
        <dbReference type="HAMAP-Rule" id="MF_03100"/>
    </source>
</evidence>
<dbReference type="Pfam" id="PF21202">
    <property type="entry name" value="SLX1_C"/>
    <property type="match status" value="1"/>
</dbReference>
<comment type="subcellular location">
    <subcellularLocation>
        <location evidence="8">Nucleus</location>
    </subcellularLocation>
</comment>
<evidence type="ECO:0000256" key="5">
    <source>
        <dbReference type="ARBA" id="ARBA00023172"/>
    </source>
</evidence>
<proteinExistence type="inferred from homology"/>
<dbReference type="Pfam" id="PF01541">
    <property type="entry name" value="GIY-YIG"/>
    <property type="match status" value="1"/>
</dbReference>
<evidence type="ECO:0000259" key="9">
    <source>
        <dbReference type="PROSITE" id="PS50164"/>
    </source>
</evidence>
<evidence type="ECO:0000256" key="7">
    <source>
        <dbReference type="ARBA" id="ARBA00023242"/>
    </source>
</evidence>
<dbReference type="OMA" id="INPREER"/>
<dbReference type="InterPro" id="IPR013083">
    <property type="entry name" value="Znf_RING/FYVE/PHD"/>
</dbReference>
<dbReference type="InterPro" id="IPR000305">
    <property type="entry name" value="GIY-YIG_endonuc"/>
</dbReference>
<comment type="similarity">
    <text evidence="8">Belongs to the SLX1 family.</text>
</comment>
<keyword evidence="12" id="KW-1185">Reference proteome</keyword>
<keyword evidence="7 8" id="KW-0539">Nucleus</keyword>
<comment type="cofactor">
    <cofactor evidence="8">
        <name>a divalent metal cation</name>
        <dbReference type="ChEBI" id="CHEBI:60240"/>
    </cofactor>
</comment>
<name>A0A7D9H180_DEKBR</name>
<dbReference type="HAMAP" id="MF_03100">
    <property type="entry name" value="Endonuc_su_Slx1"/>
    <property type="match status" value="1"/>
</dbReference>
<dbReference type="Gene3D" id="3.40.1440.10">
    <property type="entry name" value="GIY-YIG endonuclease"/>
    <property type="match status" value="1"/>
</dbReference>
<keyword evidence="3 8" id="KW-0227">DNA damage</keyword>
<gene>
    <name evidence="11" type="primary">SLX1</name>
    <name evidence="11" type="ORF">DEBR0S4_13498G</name>
    <name evidence="10" type="ORF">HII12_001262</name>
</gene>
<evidence type="ECO:0000256" key="4">
    <source>
        <dbReference type="ARBA" id="ARBA00022801"/>
    </source>
</evidence>
<dbReference type="InterPro" id="IPR035901">
    <property type="entry name" value="GIY-YIG_endonuc_sf"/>
</dbReference>
<dbReference type="Gene3D" id="3.30.40.10">
    <property type="entry name" value="Zinc/RING finger domain, C3HC4 (zinc finger)"/>
    <property type="match status" value="1"/>
</dbReference>
<dbReference type="GO" id="GO:0033557">
    <property type="term" value="C:Slx1-Slx4 complex"/>
    <property type="evidence" value="ECO:0007669"/>
    <property type="project" value="UniProtKB-UniRule"/>
</dbReference>
<dbReference type="SUPFAM" id="SSF82771">
    <property type="entry name" value="GIY-YIG endonuclease"/>
    <property type="match status" value="1"/>
</dbReference>
<dbReference type="GO" id="GO:0000724">
    <property type="term" value="P:double-strand break repair via homologous recombination"/>
    <property type="evidence" value="ECO:0007669"/>
    <property type="project" value="TreeGrafter"/>
</dbReference>
<dbReference type="Proteomes" id="UP000478008">
    <property type="component" value="Unassembled WGS sequence"/>
</dbReference>
<comment type="function">
    <text evidence="8">Catalytic subunit of the SLX1-SLX4 structure-specific endonuclease that resolves DNA secondary structures generated during DNA repair and recombination. Has endonuclease activity towards branched DNA substrates, introducing single-strand cuts in duplex DNA close to junctions with ss-DNA.</text>
</comment>
<dbReference type="GO" id="GO:0017108">
    <property type="term" value="F:5'-flap endonuclease activity"/>
    <property type="evidence" value="ECO:0007669"/>
    <property type="project" value="InterPro"/>
</dbReference>
<dbReference type="CDD" id="cd10455">
    <property type="entry name" value="GIY-YIG_SLX1"/>
    <property type="match status" value="1"/>
</dbReference>
<feature type="domain" description="GIY-YIG" evidence="9">
    <location>
        <begin position="15"/>
        <end position="98"/>
    </location>
</feature>
<dbReference type="SMART" id="SM00465">
    <property type="entry name" value="GIYc"/>
    <property type="match status" value="1"/>
</dbReference>
<evidence type="ECO:0000313" key="13">
    <source>
        <dbReference type="Proteomes" id="UP000568158"/>
    </source>
</evidence>
<evidence type="ECO:0000256" key="3">
    <source>
        <dbReference type="ARBA" id="ARBA00022763"/>
    </source>
</evidence>
<dbReference type="InterPro" id="IPR027520">
    <property type="entry name" value="Slx1"/>
</dbReference>
<evidence type="ECO:0000256" key="6">
    <source>
        <dbReference type="ARBA" id="ARBA00023204"/>
    </source>
</evidence>
<dbReference type="InterPro" id="IPR048749">
    <property type="entry name" value="SLX1_C"/>
</dbReference>
<dbReference type="PANTHER" id="PTHR20208">
    <property type="entry name" value="STRUCTURE-SPECIFIC ENDONUCLEASE SUBUNIT SLX1"/>
    <property type="match status" value="1"/>
</dbReference>
<dbReference type="Proteomes" id="UP000568158">
    <property type="component" value="Unassembled WGS sequence"/>
</dbReference>
<dbReference type="AlphaFoldDB" id="A0A7D9H180"/>
<evidence type="ECO:0000256" key="1">
    <source>
        <dbReference type="ARBA" id="ARBA00022722"/>
    </source>
</evidence>
<organism evidence="11 12">
    <name type="scientific">Dekkera bruxellensis</name>
    <name type="common">Brettanomyces custersii</name>
    <dbReference type="NCBI Taxonomy" id="5007"/>
    <lineage>
        <taxon>Eukaryota</taxon>
        <taxon>Fungi</taxon>
        <taxon>Dikarya</taxon>
        <taxon>Ascomycota</taxon>
        <taxon>Saccharomycotina</taxon>
        <taxon>Pichiomycetes</taxon>
        <taxon>Pichiales</taxon>
        <taxon>Pichiaceae</taxon>
        <taxon>Brettanomyces</taxon>
    </lineage>
</organism>
<keyword evidence="4 8" id="KW-0378">Hydrolase</keyword>
<dbReference type="GO" id="GO:0008821">
    <property type="term" value="F:crossover junction DNA endonuclease activity"/>
    <property type="evidence" value="ECO:0007669"/>
    <property type="project" value="TreeGrafter"/>
</dbReference>
<keyword evidence="6 8" id="KW-0234">DNA repair</keyword>
<keyword evidence="2 8" id="KW-0255">Endonuclease</keyword>
<sequence>MSQGKCISDEIKMPQLYGVYLLRSLRKKNSFYIGSTPDPYRRLRQHNGELTRGGAYRTKRNGFRPWKMVLFVYGFPSNVSALQFEHAWQHAYQTRHIPVCKRRHNGKRHTGSGTSVDEKLANCRLLLCSDSFKRLGIQIAVFDKEIYQVWIKNKFHILIPDYVHMNIRIEDLHTEEDKDDNDACFIKGGNYLQIKQFKESVYASEEELKSDSIAKTKMSNMTNSCSICAKEIDQKLDLVVYCIYKDCLATYDLKCWAQSMLNEKQLNEENNEKQKQSSIKPIIPIRGHCLKCKRVNFWNTVIRNALHVKDELQSTQSSQLDE</sequence>
<keyword evidence="5 8" id="KW-0233">DNA recombination</keyword>
<reference evidence="10 13" key="2">
    <citation type="journal article" date="2020" name="Appl. Microbiol. Biotechnol.">
        <title>Targeted gene deletion in Brettanomyces bruxellensis with an expression-free CRISPR-Cas9 system.</title>
        <authorList>
            <person name="Varela C."/>
            <person name="Bartel C."/>
            <person name="Onetto C."/>
            <person name="Borneman A."/>
        </authorList>
    </citation>
    <scope>NUCLEOTIDE SEQUENCE [LARGE SCALE GENOMIC DNA]</scope>
    <source>
        <strain evidence="10 13">AWRI1613</strain>
    </source>
</reference>
<dbReference type="PANTHER" id="PTHR20208:SF10">
    <property type="entry name" value="STRUCTURE-SPECIFIC ENDONUCLEASE SUBUNIT SLX1"/>
    <property type="match status" value="1"/>
</dbReference>
<comment type="subunit">
    <text evidence="8">Forms a heterodimer with SLX4.</text>
</comment>
<evidence type="ECO:0000313" key="11">
    <source>
        <dbReference type="EMBL" id="VUG19226.1"/>
    </source>
</evidence>
<dbReference type="EMBL" id="JABCYN010000012">
    <property type="protein sequence ID" value="KAF6014844.1"/>
    <property type="molecule type" value="Genomic_DNA"/>
</dbReference>
<dbReference type="EMBL" id="CABFWN010000004">
    <property type="protein sequence ID" value="VUG19226.1"/>
    <property type="molecule type" value="Genomic_DNA"/>
</dbReference>
<dbReference type="InterPro" id="IPR050381">
    <property type="entry name" value="SLX1_endonuclease"/>
</dbReference>
<reference evidence="11 12" key="1">
    <citation type="submission" date="2019-07" db="EMBL/GenBank/DDBJ databases">
        <authorList>
            <person name="Friedrich A."/>
            <person name="Schacherer J."/>
        </authorList>
    </citation>
    <scope>NUCLEOTIDE SEQUENCE [LARGE SCALE GENOMIC DNA]</scope>
</reference>
<comment type="caution">
    <text evidence="8">Lacks conserved residue(s) required for the propagation of feature annotation.</text>
</comment>
<evidence type="ECO:0000313" key="12">
    <source>
        <dbReference type="Proteomes" id="UP000478008"/>
    </source>
</evidence>
<protein>
    <submittedName>
        <fullName evidence="11">DEBR0S4_13498g1_1</fullName>
    </submittedName>
</protein>
<accession>A0A7D9H180</accession>
<keyword evidence="1 8" id="KW-0540">Nuclease</keyword>
<evidence type="ECO:0000313" key="10">
    <source>
        <dbReference type="EMBL" id="KAF6014844.1"/>
    </source>
</evidence>
<evidence type="ECO:0000256" key="2">
    <source>
        <dbReference type="ARBA" id="ARBA00022759"/>
    </source>
</evidence>